<dbReference type="AlphaFoldDB" id="A0A4P9YNT4"/>
<dbReference type="GO" id="GO:0005829">
    <property type="term" value="C:cytosol"/>
    <property type="evidence" value="ECO:0007669"/>
    <property type="project" value="TreeGrafter"/>
</dbReference>
<dbReference type="EMBL" id="ML005083">
    <property type="protein sequence ID" value="RKP20310.1"/>
    <property type="molecule type" value="Genomic_DNA"/>
</dbReference>
<organism evidence="3 4">
    <name type="scientific">Rozella allomycis (strain CSF55)</name>
    <dbReference type="NCBI Taxonomy" id="988480"/>
    <lineage>
        <taxon>Eukaryota</taxon>
        <taxon>Fungi</taxon>
        <taxon>Fungi incertae sedis</taxon>
        <taxon>Cryptomycota</taxon>
        <taxon>Cryptomycota incertae sedis</taxon>
        <taxon>Rozella</taxon>
    </lineage>
</organism>
<dbReference type="GO" id="GO:0051087">
    <property type="term" value="F:protein-folding chaperone binding"/>
    <property type="evidence" value="ECO:0007669"/>
    <property type="project" value="InterPro"/>
</dbReference>
<dbReference type="InterPro" id="IPR036338">
    <property type="entry name" value="Aha1"/>
</dbReference>
<dbReference type="Gene3D" id="3.30.530.20">
    <property type="match status" value="1"/>
</dbReference>
<name>A0A4P9YNT4_ROZAC</name>
<dbReference type="Pfam" id="PF09229">
    <property type="entry name" value="Aha1_N"/>
    <property type="match status" value="1"/>
</dbReference>
<dbReference type="PANTHER" id="PTHR13009">
    <property type="entry name" value="HEAT SHOCK PROTEIN 90 HSP90 CO-CHAPERONE AHA-1"/>
    <property type="match status" value="1"/>
</dbReference>
<sequence>MNSNTSTNWKNVNNWHWLEKNCFPWAKEYFQNAFQTKLDVNGTQVSLSLKEVSGDVDVNQRKGKIITLYDLKFVLNCEISDVKTQIEVPEFNSIDETYENCQTMKSEENDKSNVAVSNIDLETEFQCPAADLFDCFTNAQRIAAWTRSPAEFTLKNESAFKLFNGNIMGKLLSFEHNKSITLQWRLKTWPVNHFSVATLNILPGSDSTVLKLHQKNVPRSELETTRKNWQSYYFDSIKRTFGYGAFV</sequence>
<evidence type="ECO:0000313" key="4">
    <source>
        <dbReference type="Proteomes" id="UP000281549"/>
    </source>
</evidence>
<evidence type="ECO:0000313" key="3">
    <source>
        <dbReference type="EMBL" id="RKP20310.1"/>
    </source>
</evidence>
<reference evidence="4" key="1">
    <citation type="journal article" date="2018" name="Nat. Microbiol.">
        <title>Leveraging single-cell genomics to expand the fungal tree of life.</title>
        <authorList>
            <person name="Ahrendt S.R."/>
            <person name="Quandt C.A."/>
            <person name="Ciobanu D."/>
            <person name="Clum A."/>
            <person name="Salamov A."/>
            <person name="Andreopoulos B."/>
            <person name="Cheng J.F."/>
            <person name="Woyke T."/>
            <person name="Pelin A."/>
            <person name="Henrissat B."/>
            <person name="Reynolds N.K."/>
            <person name="Benny G.L."/>
            <person name="Smith M.E."/>
            <person name="James T.Y."/>
            <person name="Grigoriev I.V."/>
        </authorList>
    </citation>
    <scope>NUCLEOTIDE SEQUENCE [LARGE SCALE GENOMIC DNA]</scope>
    <source>
        <strain evidence="4">CSF55</strain>
    </source>
</reference>
<dbReference type="InterPro" id="IPR013538">
    <property type="entry name" value="ASHA1/2-like_C"/>
</dbReference>
<feature type="domain" description="Activator of Hsp90 ATPase AHSA1-like N-terminal" evidence="2">
    <location>
        <begin position="19"/>
        <end position="126"/>
    </location>
</feature>
<evidence type="ECO:0000256" key="1">
    <source>
        <dbReference type="ARBA" id="ARBA00006817"/>
    </source>
</evidence>
<dbReference type="InterPro" id="IPR015310">
    <property type="entry name" value="AHSA1-like_N"/>
</dbReference>
<dbReference type="CDD" id="cd08892">
    <property type="entry name" value="SRPBCC_Aha1"/>
    <property type="match status" value="1"/>
</dbReference>
<dbReference type="GO" id="GO:0001671">
    <property type="term" value="F:ATPase activator activity"/>
    <property type="evidence" value="ECO:0007669"/>
    <property type="project" value="InterPro"/>
</dbReference>
<evidence type="ECO:0000259" key="2">
    <source>
        <dbReference type="SMART" id="SM01000"/>
    </source>
</evidence>
<dbReference type="SUPFAM" id="SSF103111">
    <property type="entry name" value="Activator of Hsp90 ATPase, Aha1"/>
    <property type="match status" value="1"/>
</dbReference>
<dbReference type="GO" id="GO:0006457">
    <property type="term" value="P:protein folding"/>
    <property type="evidence" value="ECO:0007669"/>
    <property type="project" value="TreeGrafter"/>
</dbReference>
<accession>A0A4P9YNT4</accession>
<proteinExistence type="inferred from homology"/>
<dbReference type="InterPro" id="IPR023393">
    <property type="entry name" value="START-like_dom_sf"/>
</dbReference>
<dbReference type="SUPFAM" id="SSF55961">
    <property type="entry name" value="Bet v1-like"/>
    <property type="match status" value="1"/>
</dbReference>
<dbReference type="Proteomes" id="UP000281549">
    <property type="component" value="Unassembled WGS sequence"/>
</dbReference>
<gene>
    <name evidence="3" type="ORF">ROZALSC1DRAFT_28186</name>
</gene>
<comment type="similarity">
    <text evidence="1">Belongs to the AHA1 family.</text>
</comment>
<dbReference type="PANTHER" id="PTHR13009:SF22">
    <property type="entry name" value="LD43819P"/>
    <property type="match status" value="1"/>
</dbReference>
<dbReference type="Pfam" id="PF08327">
    <property type="entry name" value="AHSA1"/>
    <property type="match status" value="1"/>
</dbReference>
<dbReference type="SMART" id="SM01000">
    <property type="entry name" value="Aha1_N"/>
    <property type="match status" value="1"/>
</dbReference>
<protein>
    <submittedName>
        <fullName evidence="3">Activator of Hsp90 ATPase</fullName>
    </submittedName>
</protein>